<dbReference type="PROSITE" id="PS51164">
    <property type="entry name" value="CBM1_2"/>
    <property type="match status" value="1"/>
</dbReference>
<feature type="region of interest" description="Disordered" evidence="10">
    <location>
        <begin position="68"/>
        <end position="127"/>
    </location>
</feature>
<dbReference type="GO" id="GO:0005975">
    <property type="term" value="P:carbohydrate metabolic process"/>
    <property type="evidence" value="ECO:0007669"/>
    <property type="project" value="InterPro"/>
</dbReference>
<evidence type="ECO:0000256" key="4">
    <source>
        <dbReference type="ARBA" id="ARBA00022525"/>
    </source>
</evidence>
<dbReference type="Gene3D" id="3.20.20.70">
    <property type="entry name" value="Aldolase class I"/>
    <property type="match status" value="2"/>
</dbReference>
<dbReference type="GO" id="GO:0005576">
    <property type="term" value="C:extracellular region"/>
    <property type="evidence" value="ECO:0007669"/>
    <property type="project" value="UniProtKB-SubCell"/>
</dbReference>
<dbReference type="Pfam" id="PF16499">
    <property type="entry name" value="Melibiase_2"/>
    <property type="match status" value="2"/>
</dbReference>
<dbReference type="AlphaFoldDB" id="A0A0C3KZ57"/>
<dbReference type="InterPro" id="IPR013785">
    <property type="entry name" value="Aldolase_TIM"/>
</dbReference>
<dbReference type="GO" id="GO:0004557">
    <property type="term" value="F:alpha-galactosidase activity"/>
    <property type="evidence" value="ECO:0007669"/>
    <property type="project" value="UniProtKB-EC"/>
</dbReference>
<evidence type="ECO:0000256" key="6">
    <source>
        <dbReference type="ARBA" id="ARBA00022801"/>
    </source>
</evidence>
<accession>A0A0C3KZ57</accession>
<keyword evidence="8 9" id="KW-0326">Glycosidase</keyword>
<gene>
    <name evidence="13" type="ORF">M407DRAFT_24107</name>
</gene>
<feature type="chain" id="PRO_5002166505" description="Alpha-galactosidase" evidence="11">
    <location>
        <begin position="23"/>
        <end position="562"/>
    </location>
</feature>
<sequence length="562" mass="60440">MAPSSLAASLVPFLLFSAAVNAQSGAYGQCGGVTWTGATTCIAGWTCVYQNDYYSQCLQVTTTATTSSTTSKTSTTSSSSSKTSSSTTTTKSSSSSTTTTTTSTTTTSKTSTSTSSSASPTISGSGPSKLVAKTPVLGWNSWNAFGGDINEAKIIAAANNFTTLGLKDLGYTYVSIDDTWSNITGRDATTQRMKPDLNKFPNGIKYVADAVHALGLKFGIYSDAGLTTCAGFPGSLYYETIDAQTWNDWGIDLVKYDNCNVPSNWTDSYVSHAMVKTSTPLLKAPLFRVAEYPDWLRLVQLEQRSPIQAPDVSERFRRPPNSFDPSLFHAETLSTPSLDRLSTASVTGATLTSGERFRFQVLPFRDADSHSSKGPGGHMWRLSGDSSASWSYITSIIQQAVYYINYVDFYAHGDMDMMEIGNGALTLTEQRTHFAAWCFLKSPILLGTDLSKLSTDQLAIIKNKELLAFSQDTTYGAAAKPYVSASPPTYFSGTSTAGAHVFMINYNSTSGSMTVTFSAVPELQSKTSWKVHDMWTGTDIGTYSGSYTVTVASHDTAALRFT</sequence>
<evidence type="ECO:0000313" key="14">
    <source>
        <dbReference type="Proteomes" id="UP000054248"/>
    </source>
</evidence>
<dbReference type="InterPro" id="IPR017853">
    <property type="entry name" value="GH"/>
</dbReference>
<dbReference type="PROSITE" id="PS00512">
    <property type="entry name" value="ALPHA_GALACTOSIDASE"/>
    <property type="match status" value="1"/>
</dbReference>
<feature type="domain" description="CBM1" evidence="12">
    <location>
        <begin position="22"/>
        <end position="58"/>
    </location>
</feature>
<dbReference type="GO" id="GO:0030248">
    <property type="term" value="F:cellulose binding"/>
    <property type="evidence" value="ECO:0007669"/>
    <property type="project" value="InterPro"/>
</dbReference>
<dbReference type="SUPFAM" id="SSF51011">
    <property type="entry name" value="Glycosyl hydrolase domain"/>
    <property type="match status" value="1"/>
</dbReference>
<dbReference type="PROSITE" id="PS00562">
    <property type="entry name" value="CBM1_1"/>
    <property type="match status" value="1"/>
</dbReference>
<dbReference type="Proteomes" id="UP000054248">
    <property type="component" value="Unassembled WGS sequence"/>
</dbReference>
<organism evidence="13 14">
    <name type="scientific">Tulasnella calospora MUT 4182</name>
    <dbReference type="NCBI Taxonomy" id="1051891"/>
    <lineage>
        <taxon>Eukaryota</taxon>
        <taxon>Fungi</taxon>
        <taxon>Dikarya</taxon>
        <taxon>Basidiomycota</taxon>
        <taxon>Agaricomycotina</taxon>
        <taxon>Agaricomycetes</taxon>
        <taxon>Cantharellales</taxon>
        <taxon>Tulasnellaceae</taxon>
        <taxon>Tulasnella</taxon>
    </lineage>
</organism>
<comment type="catalytic activity">
    <reaction evidence="1 9">
        <text>Hydrolysis of terminal, non-reducing alpha-D-galactose residues in alpha-D-galactosides, including galactose oligosaccharides, galactomannans and galactolipids.</text>
        <dbReference type="EC" id="3.2.1.22"/>
    </reaction>
</comment>
<dbReference type="InterPro" id="IPR002241">
    <property type="entry name" value="Glyco_hydro_27"/>
</dbReference>
<dbReference type="PANTHER" id="PTHR11452">
    <property type="entry name" value="ALPHA-GALACTOSIDASE/ALPHA-N-ACETYLGALACTOSAMINIDASE"/>
    <property type="match status" value="1"/>
</dbReference>
<evidence type="ECO:0000256" key="7">
    <source>
        <dbReference type="ARBA" id="ARBA00023180"/>
    </source>
</evidence>
<dbReference type="SUPFAM" id="SSF57180">
    <property type="entry name" value="Cellulose-binding domain"/>
    <property type="match status" value="1"/>
</dbReference>
<keyword evidence="5 11" id="KW-0732">Signal</keyword>
<dbReference type="Gene3D" id="2.60.40.1180">
    <property type="entry name" value="Golgi alpha-mannosidase II"/>
    <property type="match status" value="1"/>
</dbReference>
<dbReference type="CDD" id="cd14792">
    <property type="entry name" value="GH27"/>
    <property type="match status" value="1"/>
</dbReference>
<dbReference type="PANTHER" id="PTHR11452:SF61">
    <property type="entry name" value="ALPHA-GALACTOSIDASE B-RELATED"/>
    <property type="match status" value="1"/>
</dbReference>
<reference evidence="13 14" key="1">
    <citation type="submission" date="2014-04" db="EMBL/GenBank/DDBJ databases">
        <authorList>
            <consortium name="DOE Joint Genome Institute"/>
            <person name="Kuo A."/>
            <person name="Girlanda M."/>
            <person name="Perotto S."/>
            <person name="Kohler A."/>
            <person name="Nagy L.G."/>
            <person name="Floudas D."/>
            <person name="Copeland A."/>
            <person name="Barry K.W."/>
            <person name="Cichocki N."/>
            <person name="Veneault-Fourrey C."/>
            <person name="LaButti K."/>
            <person name="Lindquist E.A."/>
            <person name="Lipzen A."/>
            <person name="Lundell T."/>
            <person name="Morin E."/>
            <person name="Murat C."/>
            <person name="Sun H."/>
            <person name="Tunlid A."/>
            <person name="Henrissat B."/>
            <person name="Grigoriev I.V."/>
            <person name="Hibbett D.S."/>
            <person name="Martin F."/>
            <person name="Nordberg H.P."/>
            <person name="Cantor M.N."/>
            <person name="Hua S.X."/>
        </authorList>
    </citation>
    <scope>NUCLEOTIDE SEQUENCE [LARGE SCALE GENOMIC DNA]</scope>
    <source>
        <strain evidence="13 14">MUT 4182</strain>
    </source>
</reference>
<dbReference type="OrthoDB" id="5795902at2759"/>
<dbReference type="SMART" id="SM00236">
    <property type="entry name" value="fCBD"/>
    <property type="match status" value="1"/>
</dbReference>
<keyword evidence="9" id="KW-1015">Disulfide bond</keyword>
<reference evidence="14" key="2">
    <citation type="submission" date="2015-01" db="EMBL/GenBank/DDBJ databases">
        <title>Evolutionary Origins and Diversification of the Mycorrhizal Mutualists.</title>
        <authorList>
            <consortium name="DOE Joint Genome Institute"/>
            <consortium name="Mycorrhizal Genomics Consortium"/>
            <person name="Kohler A."/>
            <person name="Kuo A."/>
            <person name="Nagy L.G."/>
            <person name="Floudas D."/>
            <person name="Copeland A."/>
            <person name="Barry K.W."/>
            <person name="Cichocki N."/>
            <person name="Veneault-Fourrey C."/>
            <person name="LaButti K."/>
            <person name="Lindquist E.A."/>
            <person name="Lipzen A."/>
            <person name="Lundell T."/>
            <person name="Morin E."/>
            <person name="Murat C."/>
            <person name="Riley R."/>
            <person name="Ohm R."/>
            <person name="Sun H."/>
            <person name="Tunlid A."/>
            <person name="Henrissat B."/>
            <person name="Grigoriev I.V."/>
            <person name="Hibbett D.S."/>
            <person name="Martin F."/>
        </authorList>
    </citation>
    <scope>NUCLEOTIDE SEQUENCE [LARGE SCALE GENOMIC DNA]</scope>
    <source>
        <strain evidence="14">MUT 4182</strain>
    </source>
</reference>
<evidence type="ECO:0000259" key="12">
    <source>
        <dbReference type="PROSITE" id="PS51164"/>
    </source>
</evidence>
<protein>
    <recommendedName>
        <fullName evidence="9">Alpha-galactosidase</fullName>
        <ecNumber evidence="9">3.2.1.22</ecNumber>
    </recommendedName>
    <alternativeName>
        <fullName evidence="9">Melibiase</fullName>
    </alternativeName>
</protein>
<keyword evidence="6 9" id="KW-0378">Hydrolase</keyword>
<evidence type="ECO:0000256" key="10">
    <source>
        <dbReference type="SAM" id="MobiDB-lite"/>
    </source>
</evidence>
<evidence type="ECO:0000256" key="3">
    <source>
        <dbReference type="ARBA" id="ARBA00009743"/>
    </source>
</evidence>
<dbReference type="HOGENOM" id="CLU_013093_2_2_1"/>
<evidence type="ECO:0000256" key="9">
    <source>
        <dbReference type="RuleBase" id="RU361168"/>
    </source>
</evidence>
<name>A0A0C3KZ57_9AGAM</name>
<dbReference type="PRINTS" id="PR00740">
    <property type="entry name" value="GLHYDRLASE27"/>
</dbReference>
<proteinExistence type="inferred from homology"/>
<evidence type="ECO:0000256" key="11">
    <source>
        <dbReference type="SAM" id="SignalP"/>
    </source>
</evidence>
<feature type="compositionally biased region" description="Low complexity" evidence="10">
    <location>
        <begin position="68"/>
        <end position="119"/>
    </location>
</feature>
<keyword evidence="14" id="KW-1185">Reference proteome</keyword>
<dbReference type="STRING" id="1051891.A0A0C3KZ57"/>
<evidence type="ECO:0000256" key="5">
    <source>
        <dbReference type="ARBA" id="ARBA00022729"/>
    </source>
</evidence>
<dbReference type="Pfam" id="PF17801">
    <property type="entry name" value="Melibiase_C"/>
    <property type="match status" value="1"/>
</dbReference>
<dbReference type="InterPro" id="IPR000111">
    <property type="entry name" value="Glyco_hydro_27/36_CS"/>
</dbReference>
<dbReference type="EC" id="3.2.1.22" evidence="9"/>
<dbReference type="SUPFAM" id="SSF51445">
    <property type="entry name" value="(Trans)glycosidases"/>
    <property type="match status" value="1"/>
</dbReference>
<dbReference type="InterPro" id="IPR041233">
    <property type="entry name" value="Melibiase_C"/>
</dbReference>
<comment type="subcellular location">
    <subcellularLocation>
        <location evidence="2">Secreted</location>
    </subcellularLocation>
</comment>
<comment type="similarity">
    <text evidence="3 9">Belongs to the glycosyl hydrolase 27 family.</text>
</comment>
<dbReference type="InterPro" id="IPR000254">
    <property type="entry name" value="CBD"/>
</dbReference>
<keyword evidence="4" id="KW-0964">Secreted</keyword>
<dbReference type="Pfam" id="PF00734">
    <property type="entry name" value="CBM_1"/>
    <property type="match status" value="1"/>
</dbReference>
<evidence type="ECO:0000256" key="1">
    <source>
        <dbReference type="ARBA" id="ARBA00001255"/>
    </source>
</evidence>
<evidence type="ECO:0000313" key="13">
    <source>
        <dbReference type="EMBL" id="KIO26668.1"/>
    </source>
</evidence>
<dbReference type="InterPro" id="IPR035971">
    <property type="entry name" value="CBD_sf"/>
</dbReference>
<evidence type="ECO:0000256" key="8">
    <source>
        <dbReference type="ARBA" id="ARBA00023295"/>
    </source>
</evidence>
<feature type="signal peptide" evidence="11">
    <location>
        <begin position="1"/>
        <end position="22"/>
    </location>
</feature>
<dbReference type="InterPro" id="IPR013780">
    <property type="entry name" value="Glyco_hydro_b"/>
</dbReference>
<dbReference type="EMBL" id="KN823021">
    <property type="protein sequence ID" value="KIO26668.1"/>
    <property type="molecule type" value="Genomic_DNA"/>
</dbReference>
<keyword evidence="7" id="KW-0325">Glycoprotein</keyword>
<evidence type="ECO:0000256" key="2">
    <source>
        <dbReference type="ARBA" id="ARBA00004613"/>
    </source>
</evidence>